<dbReference type="EMBL" id="QGKX02001521">
    <property type="protein sequence ID" value="KAF3510479.1"/>
    <property type="molecule type" value="Genomic_DNA"/>
</dbReference>
<feature type="transmembrane region" description="Helical" evidence="1">
    <location>
        <begin position="281"/>
        <end position="302"/>
    </location>
</feature>
<sequence>MSTISLQDIAPREWLVTEQEDELVNTTNVLDFSKAASTDDGGRGVSTRIQGERLFAEGASNKNGNGSTEQHEPCLTQMGTGCATQLSLQMERNRKGKGIAEETPIIRNLAKEFDMDSYNPTNTICKGIPTGMKNRDCDILDGSDMTSKDHLFVGQIFADRDAFNLHMTLYVIANKFRFLIKKSEPEKMLLTCSGLNCAWRVDAAKIGGSPCFEIRTLESAHTCSVNERWAFRNHATSNVVGGMVRHREEETATAVPLSGSASRSDLSFVPSNAVIGICKSLIAGGVAGGVLLELVVAISFVFSSGSKSTQYKVQCDGSGIKVQWEEETTAGEEEMVKRGGDLKKRRGLLSDVCSLILEISCNHIYIDLFVIDVWIWKPGTEKPSFVEDEGGIVLISNNLSSSSFSSRYGCYSLILF</sequence>
<name>A0A8S9P4P6_BRACR</name>
<comment type="caution">
    <text evidence="3">The sequence shown here is derived from an EMBL/GenBank/DDBJ whole genome shotgun (WGS) entry which is preliminary data.</text>
</comment>
<evidence type="ECO:0000259" key="2">
    <source>
        <dbReference type="Pfam" id="PF03108"/>
    </source>
</evidence>
<dbReference type="Proteomes" id="UP000712600">
    <property type="component" value="Unassembled WGS sequence"/>
</dbReference>
<evidence type="ECO:0000313" key="4">
    <source>
        <dbReference type="Proteomes" id="UP000712600"/>
    </source>
</evidence>
<keyword evidence="1" id="KW-0472">Membrane</keyword>
<proteinExistence type="predicted"/>
<evidence type="ECO:0000256" key="1">
    <source>
        <dbReference type="SAM" id="Phobius"/>
    </source>
</evidence>
<protein>
    <recommendedName>
        <fullName evidence="2">Transposase MuDR plant domain-containing protein</fullName>
    </recommendedName>
</protein>
<dbReference type="AlphaFoldDB" id="A0A8S9P4P6"/>
<accession>A0A8S9P4P6</accession>
<keyword evidence="1" id="KW-1133">Transmembrane helix</keyword>
<keyword evidence="1" id="KW-0812">Transmembrane</keyword>
<dbReference type="Pfam" id="PF03108">
    <property type="entry name" value="DBD_Tnp_Mut"/>
    <property type="match status" value="1"/>
</dbReference>
<gene>
    <name evidence="3" type="ORF">F2Q69_00006184</name>
</gene>
<dbReference type="InterPro" id="IPR004332">
    <property type="entry name" value="Transposase_MuDR"/>
</dbReference>
<evidence type="ECO:0000313" key="3">
    <source>
        <dbReference type="EMBL" id="KAF3510479.1"/>
    </source>
</evidence>
<organism evidence="3 4">
    <name type="scientific">Brassica cretica</name>
    <name type="common">Mustard</name>
    <dbReference type="NCBI Taxonomy" id="69181"/>
    <lineage>
        <taxon>Eukaryota</taxon>
        <taxon>Viridiplantae</taxon>
        <taxon>Streptophyta</taxon>
        <taxon>Embryophyta</taxon>
        <taxon>Tracheophyta</taxon>
        <taxon>Spermatophyta</taxon>
        <taxon>Magnoliopsida</taxon>
        <taxon>eudicotyledons</taxon>
        <taxon>Gunneridae</taxon>
        <taxon>Pentapetalae</taxon>
        <taxon>rosids</taxon>
        <taxon>malvids</taxon>
        <taxon>Brassicales</taxon>
        <taxon>Brassicaceae</taxon>
        <taxon>Brassiceae</taxon>
        <taxon>Brassica</taxon>
    </lineage>
</organism>
<feature type="domain" description="Transposase MuDR plant" evidence="2">
    <location>
        <begin position="150"/>
        <end position="214"/>
    </location>
</feature>
<reference evidence="3" key="1">
    <citation type="submission" date="2019-12" db="EMBL/GenBank/DDBJ databases">
        <title>Genome sequencing and annotation of Brassica cretica.</title>
        <authorList>
            <person name="Studholme D.J."/>
            <person name="Sarris P."/>
        </authorList>
    </citation>
    <scope>NUCLEOTIDE SEQUENCE</scope>
    <source>
        <strain evidence="3">PFS-109/04</strain>
        <tissue evidence="3">Leaf</tissue>
    </source>
</reference>